<evidence type="ECO:0000313" key="3">
    <source>
        <dbReference type="Proteomes" id="UP000094285"/>
    </source>
</evidence>
<dbReference type="AlphaFoldDB" id="A0A1E4SH40"/>
<sequence length="719" mass="81792">MSRLDLILSFVDALDARSDRLLDSVEQSTQLISRIMAANEHAALLDSQIDDIRELMDTNSALMSHFGNLYEKSFYLESNMHVNDHVTNQTSFETLTQEYRYLVGKLQKNDMYSGATASHETPRAPPGPKEDQIPALVTKSSLANLKLKPIRCNSKRVYKKKSRYRLSGLFNINPIAYDDEESNYTKTPTSSRFGEPSPYKQNGYSEVASPSRQNEYRHETRESPSKHNEAQEASLSKHNDFGHESLGEISSYNDYRHESLGEISSYNDYRHEMRESLSKHDRHKSQFETSPSKDRHSPAQLEALDISHPPRQTSITSVESNVMENIDSQHQDDHTVASSPSEEYSSLGLRLRSNSLPETPASANVFTRLGTMKHTNILSEFDTEIAEEKLRFHRLKHFITFGNLQEGDHFKHLHNDYSKSPTRPVVSAINLDDHTDFDNLSMVSDISDYSPERTDSAFEDGELNDFEKYLRGSRFDLNNAFPHLYKSNSQDSVFQAYTRFPQPSAPSSYKFHNPAENIQLSTSNTVMPTIEQIHFSSQRTSRERESSKVEDPKKILSDVIMRNDQSIKKPTVSTPESSPSKLSKNSFSLFNFTLNSPKKQAAIFPERRKSIDNISKSLTDSFLSLVNTSQSKSHTSTPEKIRQLKIQAKEAKPIRIKSDYQVKRMPIRIPRNDGCHSKLTIGPNHTKVINHGESSMFKKPLITKISHNSLREALSGSLT</sequence>
<dbReference type="RefSeq" id="XP_020063917.1">
    <property type="nucleotide sequence ID" value="XM_020207861.1"/>
</dbReference>
<feature type="compositionally biased region" description="Polar residues" evidence="1">
    <location>
        <begin position="199"/>
        <end position="213"/>
    </location>
</feature>
<reference evidence="3" key="1">
    <citation type="submission" date="2016-05" db="EMBL/GenBank/DDBJ databases">
        <title>Comparative genomics of biotechnologically important yeasts.</title>
        <authorList>
            <consortium name="DOE Joint Genome Institute"/>
            <person name="Riley R."/>
            <person name="Haridas S."/>
            <person name="Wolfe K.H."/>
            <person name="Lopes M.R."/>
            <person name="Hittinger C.T."/>
            <person name="Goker M."/>
            <person name="Salamov A."/>
            <person name="Wisecaver J."/>
            <person name="Long T.M."/>
            <person name="Aerts A.L."/>
            <person name="Barry K."/>
            <person name="Choi C."/>
            <person name="Clum A."/>
            <person name="Coughlan A.Y."/>
            <person name="Deshpande S."/>
            <person name="Douglass A.P."/>
            <person name="Hanson S.J."/>
            <person name="Klenk H.-P."/>
            <person name="Labutti K."/>
            <person name="Lapidus A."/>
            <person name="Lindquist E."/>
            <person name="Lipzen A."/>
            <person name="Meier-Kolthoff J.P."/>
            <person name="Ohm R.A."/>
            <person name="Otillar R.P."/>
            <person name="Pangilinan J."/>
            <person name="Peng Y."/>
            <person name="Rokas A."/>
            <person name="Rosa C.A."/>
            <person name="Scheuner C."/>
            <person name="Sibirny A.A."/>
            <person name="Slot J.C."/>
            <person name="Stielow J.B."/>
            <person name="Sun H."/>
            <person name="Kurtzman C.P."/>
            <person name="Blackwell M."/>
            <person name="Grigoriev I.V."/>
            <person name="Jeffries T.W."/>
        </authorList>
    </citation>
    <scope>NUCLEOTIDE SEQUENCE [LARGE SCALE GENOMIC DNA]</scope>
    <source>
        <strain evidence="3">NRRL Y-17324</strain>
    </source>
</reference>
<gene>
    <name evidence="2" type="ORF">CANTADRAFT_26732</name>
</gene>
<protein>
    <submittedName>
        <fullName evidence="2">Uncharacterized protein</fullName>
    </submittedName>
</protein>
<feature type="region of interest" description="Disordered" evidence="1">
    <location>
        <begin position="275"/>
        <end position="312"/>
    </location>
</feature>
<dbReference type="EMBL" id="KV453913">
    <property type="protein sequence ID" value="ODV78795.1"/>
    <property type="molecule type" value="Genomic_DNA"/>
</dbReference>
<feature type="compositionally biased region" description="Basic and acidic residues" evidence="1">
    <location>
        <begin position="214"/>
        <end position="245"/>
    </location>
</feature>
<proteinExistence type="predicted"/>
<feature type="region of interest" description="Disordered" evidence="1">
    <location>
        <begin position="180"/>
        <end position="245"/>
    </location>
</feature>
<evidence type="ECO:0000256" key="1">
    <source>
        <dbReference type="SAM" id="MobiDB-lite"/>
    </source>
</evidence>
<dbReference type="GeneID" id="30981998"/>
<accession>A0A1E4SH40</accession>
<dbReference type="Proteomes" id="UP000094285">
    <property type="component" value="Unassembled WGS sequence"/>
</dbReference>
<evidence type="ECO:0000313" key="2">
    <source>
        <dbReference type="EMBL" id="ODV78795.1"/>
    </source>
</evidence>
<name>A0A1E4SH40_9ASCO</name>
<dbReference type="OrthoDB" id="4018768at2759"/>
<keyword evidence="3" id="KW-1185">Reference proteome</keyword>
<organism evidence="2 3">
    <name type="scientific">Suhomyces tanzawaensis NRRL Y-17324</name>
    <dbReference type="NCBI Taxonomy" id="984487"/>
    <lineage>
        <taxon>Eukaryota</taxon>
        <taxon>Fungi</taxon>
        <taxon>Dikarya</taxon>
        <taxon>Ascomycota</taxon>
        <taxon>Saccharomycotina</taxon>
        <taxon>Pichiomycetes</taxon>
        <taxon>Debaryomycetaceae</taxon>
        <taxon>Suhomyces</taxon>
    </lineage>
</organism>